<dbReference type="Proteomes" id="UP000176504">
    <property type="component" value="Unassembled WGS sequence"/>
</dbReference>
<evidence type="ECO:0000313" key="3">
    <source>
        <dbReference type="Proteomes" id="UP000176504"/>
    </source>
</evidence>
<sequence length="307" mass="34348">MKKGWVLLILKIVIFLGVLFALYYFLFLRPRTILVRNLVKLQSELSKNRGGLAENRIFIVEFARLDPKDPNFLFKKEQALGIIQRTNKEGLERVKEAKTGDLLIRGESGNTSKIPTFPPRGRASVGMADSLDGGLARSVEALYGKTENVLNRQGSVVEKLSGLGSSLSSIYYYDPKTDLESLDVVSQKEELIARSEAAIKGLSRISAGLKEQTGDLSTDSVQNEIDKTVESLSVFINLLKNGDYQGAKDERSEISNQFQRLKEEAFELELSVIKSDGTVKLLTDETNLILEYDFYLEKIDSVINTRI</sequence>
<feature type="transmembrane region" description="Helical" evidence="1">
    <location>
        <begin position="6"/>
        <end position="26"/>
    </location>
</feature>
<reference evidence="2 3" key="1">
    <citation type="journal article" date="2016" name="Nat. Commun.">
        <title>Thousands of microbial genomes shed light on interconnected biogeochemical processes in an aquifer system.</title>
        <authorList>
            <person name="Anantharaman K."/>
            <person name="Brown C.T."/>
            <person name="Hug L.A."/>
            <person name="Sharon I."/>
            <person name="Castelle C.J."/>
            <person name="Probst A.J."/>
            <person name="Thomas B.C."/>
            <person name="Singh A."/>
            <person name="Wilkins M.J."/>
            <person name="Karaoz U."/>
            <person name="Brodie E.L."/>
            <person name="Williams K.H."/>
            <person name="Hubbard S.S."/>
            <person name="Banfield J.F."/>
        </authorList>
    </citation>
    <scope>NUCLEOTIDE SEQUENCE [LARGE SCALE GENOMIC DNA]</scope>
</reference>
<name>A0A1F4VC64_UNCKA</name>
<keyword evidence="1" id="KW-0812">Transmembrane</keyword>
<accession>A0A1F4VC64</accession>
<keyword evidence="1" id="KW-0472">Membrane</keyword>
<evidence type="ECO:0000256" key="1">
    <source>
        <dbReference type="SAM" id="Phobius"/>
    </source>
</evidence>
<protein>
    <submittedName>
        <fullName evidence="2">Uncharacterized protein</fullName>
    </submittedName>
</protein>
<keyword evidence="1" id="KW-1133">Transmembrane helix</keyword>
<comment type="caution">
    <text evidence="2">The sequence shown here is derived from an EMBL/GenBank/DDBJ whole genome shotgun (WGS) entry which is preliminary data.</text>
</comment>
<evidence type="ECO:0000313" key="2">
    <source>
        <dbReference type="EMBL" id="OGC54764.1"/>
    </source>
</evidence>
<organism evidence="2 3">
    <name type="scientific">candidate division WWE3 bacterium RIFCSPLOWO2_01_FULL_41_18</name>
    <dbReference type="NCBI Taxonomy" id="1802625"/>
    <lineage>
        <taxon>Bacteria</taxon>
        <taxon>Katanobacteria</taxon>
    </lineage>
</organism>
<proteinExistence type="predicted"/>
<gene>
    <name evidence="2" type="ORF">A3A78_05110</name>
</gene>
<dbReference type="EMBL" id="MEVI01000005">
    <property type="protein sequence ID" value="OGC54764.1"/>
    <property type="molecule type" value="Genomic_DNA"/>
</dbReference>
<dbReference type="AlphaFoldDB" id="A0A1F4VC64"/>